<keyword evidence="1" id="KW-0479">Metal-binding</keyword>
<dbReference type="Proteomes" id="UP001497522">
    <property type="component" value="Chromosome 19"/>
</dbReference>
<accession>A0ABP1B505</accession>
<dbReference type="SUPFAM" id="SSF53335">
    <property type="entry name" value="S-adenosyl-L-methionine-dependent methyltransferases"/>
    <property type="match status" value="1"/>
</dbReference>
<dbReference type="InterPro" id="IPR005299">
    <property type="entry name" value="MeTrfase_7"/>
</dbReference>
<dbReference type="InterPro" id="IPR029063">
    <property type="entry name" value="SAM-dependent_MTases_sf"/>
</dbReference>
<dbReference type="Gene3D" id="3.40.50.150">
    <property type="entry name" value="Vaccinia Virus protein VP39"/>
    <property type="match status" value="2"/>
</dbReference>
<evidence type="ECO:0000313" key="4">
    <source>
        <dbReference type="Proteomes" id="UP001497522"/>
    </source>
</evidence>
<dbReference type="PANTHER" id="PTHR31009">
    <property type="entry name" value="S-ADENOSYL-L-METHIONINE:CARBOXYL METHYLTRANSFERASE FAMILY PROTEIN"/>
    <property type="match status" value="1"/>
</dbReference>
<keyword evidence="2" id="KW-0460">Magnesium</keyword>
<protein>
    <submittedName>
        <fullName evidence="3">Uncharacterized protein</fullName>
    </submittedName>
</protein>
<evidence type="ECO:0000256" key="1">
    <source>
        <dbReference type="ARBA" id="ARBA00022723"/>
    </source>
</evidence>
<dbReference type="InterPro" id="IPR042086">
    <property type="entry name" value="MeTrfase_capping"/>
</dbReference>
<proteinExistence type="predicted"/>
<sequence length="233" mass="26302">MEKVFSMVKLVVMTPHACQRCLFFFIDLPVNDFNHLIQLLASNKAENGGDSIGVDGADVGKVNNYFSATMGGSFYNRLLPKESMHFGISTWALHWMSQIPKRVTDLNSPCYNKGRSWILGAVKMQPTRQCDPDFAPGPDYENAWNDLIADGVITTDTRDTFNIPMYYRSKEEAHMGLQATNEFFIRHQRRIAAHATSVLSDPKAQEEYNCFNVGFLLVVLKRKVPKSMVPSPS</sequence>
<evidence type="ECO:0000256" key="2">
    <source>
        <dbReference type="ARBA" id="ARBA00022842"/>
    </source>
</evidence>
<evidence type="ECO:0000313" key="3">
    <source>
        <dbReference type="EMBL" id="CAK9870120.1"/>
    </source>
</evidence>
<dbReference type="EMBL" id="OZ023720">
    <property type="protein sequence ID" value="CAK9870120.1"/>
    <property type="molecule type" value="Genomic_DNA"/>
</dbReference>
<reference evidence="3" key="1">
    <citation type="submission" date="2024-03" db="EMBL/GenBank/DDBJ databases">
        <authorList>
            <consortium name="ELIXIR-Norway"/>
            <consortium name="Elixir Norway"/>
        </authorList>
    </citation>
    <scope>NUCLEOTIDE SEQUENCE</scope>
</reference>
<gene>
    <name evidence="3" type="ORF">CSSPJE1EN2_LOCUS12857</name>
</gene>
<dbReference type="Pfam" id="PF03492">
    <property type="entry name" value="Methyltransf_7"/>
    <property type="match status" value="2"/>
</dbReference>
<name>A0ABP1B505_9BRYO</name>
<dbReference type="Gene3D" id="1.10.1200.270">
    <property type="entry name" value="Methyltransferase, alpha-helical capping domain"/>
    <property type="match status" value="1"/>
</dbReference>
<organism evidence="3 4">
    <name type="scientific">Sphagnum jensenii</name>
    <dbReference type="NCBI Taxonomy" id="128206"/>
    <lineage>
        <taxon>Eukaryota</taxon>
        <taxon>Viridiplantae</taxon>
        <taxon>Streptophyta</taxon>
        <taxon>Embryophyta</taxon>
        <taxon>Bryophyta</taxon>
        <taxon>Sphagnophytina</taxon>
        <taxon>Sphagnopsida</taxon>
        <taxon>Sphagnales</taxon>
        <taxon>Sphagnaceae</taxon>
        <taxon>Sphagnum</taxon>
    </lineage>
</organism>
<keyword evidence="4" id="KW-1185">Reference proteome</keyword>